<dbReference type="Pfam" id="PF19040">
    <property type="entry name" value="SGNH"/>
    <property type="match status" value="1"/>
</dbReference>
<keyword evidence="1" id="KW-0472">Membrane</keyword>
<feature type="domain" description="SGNH" evidence="2">
    <location>
        <begin position="176"/>
        <end position="380"/>
    </location>
</feature>
<keyword evidence="3" id="KW-0808">Transferase</keyword>
<evidence type="ECO:0000256" key="1">
    <source>
        <dbReference type="SAM" id="Phobius"/>
    </source>
</evidence>
<dbReference type="PANTHER" id="PTHR23028">
    <property type="entry name" value="ACETYLTRANSFERASE"/>
    <property type="match status" value="1"/>
</dbReference>
<evidence type="ECO:0000313" key="4">
    <source>
        <dbReference type="Proteomes" id="UP000806528"/>
    </source>
</evidence>
<feature type="transmembrane region" description="Helical" evidence="1">
    <location>
        <begin position="49"/>
        <end position="69"/>
    </location>
</feature>
<evidence type="ECO:0000259" key="2">
    <source>
        <dbReference type="Pfam" id="PF19040"/>
    </source>
</evidence>
<gene>
    <name evidence="3" type="ORF">IDM40_27615</name>
</gene>
<feature type="non-terminal residue" evidence="3">
    <location>
        <position position="1"/>
    </location>
</feature>
<keyword evidence="1" id="KW-0812">Transmembrane</keyword>
<evidence type="ECO:0000313" key="3">
    <source>
        <dbReference type="EMBL" id="MBE3002436.1"/>
    </source>
</evidence>
<dbReference type="Proteomes" id="UP000806528">
    <property type="component" value="Unassembled WGS sequence"/>
</dbReference>
<comment type="caution">
    <text evidence="3">The sequence shown here is derived from an EMBL/GenBank/DDBJ whole genome shotgun (WGS) entry which is preliminary data.</text>
</comment>
<protein>
    <submittedName>
        <fullName evidence="3">Acyltransferase</fullName>
    </submittedName>
</protein>
<keyword evidence="3" id="KW-0012">Acyltransferase</keyword>
<dbReference type="EMBL" id="JADBGI010000048">
    <property type="protein sequence ID" value="MBE3002436.1"/>
    <property type="molecule type" value="Genomic_DNA"/>
</dbReference>
<dbReference type="RefSeq" id="WP_193125021.1">
    <property type="nucleotide sequence ID" value="NZ_JADBGI010000048.1"/>
</dbReference>
<reference evidence="3 4" key="1">
    <citation type="submission" date="2020-09" db="EMBL/GenBank/DDBJ databases">
        <title>Diversity and distribution of actinomycetes associated with coral in the coast of Hainan.</title>
        <authorList>
            <person name="Li F."/>
        </authorList>
    </citation>
    <scope>NUCLEOTIDE SEQUENCE [LARGE SCALE GENOMIC DNA]</scope>
    <source>
        <strain evidence="3 4">HNM0947</strain>
    </source>
</reference>
<dbReference type="InterPro" id="IPR043968">
    <property type="entry name" value="SGNH"/>
</dbReference>
<sequence>VAGTTGSRYGADRLLTWRPLMWLGGLSYGLYLWHWPVLVVYLHLADRTTATVVGGLLVVALSVLLAYATQRWIDGGFDRLTRPATRRASVWPAGLAAALLVPVVLSASLWSGHLEEERRARAVLADGDERYPGASAADPDVAEALDPAPVLPDPADARDDAPVTHDEGCRVSGSEPLAVCDEGPEDAEHTLALVGASRADHWHPALVAAAEERGWRLVTFTRSGCLFDGGTSTDDPDCREWNERAMAELERLRPDAVFTTSTINASGHEHLPSSYVDTWRRLDALGIDVLGVRDLPRREFQGAECVDSRPVEECTEPTSRTQDDTDPALMADLPDNVSLIDLTPHVCPGGNCDAVVGNVLVFWDHSHMTATFAASLSPVVGPAVEEALGW</sequence>
<keyword evidence="4" id="KW-1185">Reference proteome</keyword>
<organism evidence="3 4">
    <name type="scientific">Nocardiopsis coralli</name>
    <dbReference type="NCBI Taxonomy" id="2772213"/>
    <lineage>
        <taxon>Bacteria</taxon>
        <taxon>Bacillati</taxon>
        <taxon>Actinomycetota</taxon>
        <taxon>Actinomycetes</taxon>
        <taxon>Streptosporangiales</taxon>
        <taxon>Nocardiopsidaceae</taxon>
        <taxon>Nocardiopsis</taxon>
    </lineage>
</organism>
<accession>A0ABR9PF26</accession>
<proteinExistence type="predicted"/>
<feature type="transmembrane region" description="Helical" evidence="1">
    <location>
        <begin position="89"/>
        <end position="111"/>
    </location>
</feature>
<feature type="transmembrane region" description="Helical" evidence="1">
    <location>
        <begin position="20"/>
        <end position="42"/>
    </location>
</feature>
<keyword evidence="1" id="KW-1133">Transmembrane helix</keyword>
<name>A0ABR9PF26_9ACTN</name>
<dbReference type="InterPro" id="IPR050879">
    <property type="entry name" value="Acyltransferase_3"/>
</dbReference>
<dbReference type="PANTHER" id="PTHR23028:SF53">
    <property type="entry name" value="ACYL_TRANSF_3 DOMAIN-CONTAINING PROTEIN"/>
    <property type="match status" value="1"/>
</dbReference>
<dbReference type="GO" id="GO:0016746">
    <property type="term" value="F:acyltransferase activity"/>
    <property type="evidence" value="ECO:0007669"/>
    <property type="project" value="UniProtKB-KW"/>
</dbReference>